<feature type="active site" description="Proton acceptor" evidence="7">
    <location>
        <position position="126"/>
    </location>
</feature>
<keyword evidence="5" id="KW-0573">Peptidoglycan synthesis</keyword>
<evidence type="ECO:0000259" key="11">
    <source>
        <dbReference type="Pfam" id="PF00768"/>
    </source>
</evidence>
<dbReference type="GO" id="GO:0008800">
    <property type="term" value="F:beta-lactamase activity"/>
    <property type="evidence" value="ECO:0007669"/>
    <property type="project" value="InterPro"/>
</dbReference>
<name>A0A0G1C875_9BACT</name>
<feature type="binding site" evidence="8">
    <location>
        <position position="282"/>
    </location>
    <ligand>
        <name>substrate</name>
    </ligand>
</feature>
<sequence length="327" mass="35627">MKYQALILIFVILISLSVFHQTNVFSESQVVGGSDKTASISVLNSGEKTVSSDTDEKQSDTVNQTNNSSLSLSAVIEGHSVLKEETVENICLPLQTNIFLVKNLEDGKVVLENRSASRWPIASITKLMTALIALENMNLSSIIEISPSAFEKSAGSDFLSSGGKYSVENLIKASLIFSSNEAAYALTEGFGYEGFVSKMNQKAKELGMSQSFFEEPTGLSYLNQSNLSDLSLLMGYIYRNKPLIFDISRRSRISIREESSGKVKSFNNINLFAGQSDFFGGKTGFIDASGGNLVTLFEKGGKMFFIGVFSSGDRFGDVEKLLECIGQ</sequence>
<dbReference type="Gene3D" id="3.40.710.10">
    <property type="entry name" value="DD-peptidase/beta-lactamase superfamily"/>
    <property type="match status" value="1"/>
</dbReference>
<dbReference type="GO" id="GO:0046677">
    <property type="term" value="P:response to antibiotic"/>
    <property type="evidence" value="ECO:0007669"/>
    <property type="project" value="InterPro"/>
</dbReference>
<keyword evidence="4" id="KW-0133">Cell shape</keyword>
<dbReference type="PRINTS" id="PR00725">
    <property type="entry name" value="DADACBPTASE1"/>
</dbReference>
<evidence type="ECO:0000256" key="8">
    <source>
        <dbReference type="PIRSR" id="PIRSR618044-2"/>
    </source>
</evidence>
<evidence type="ECO:0000256" key="4">
    <source>
        <dbReference type="ARBA" id="ARBA00022960"/>
    </source>
</evidence>
<organism evidence="12 13">
    <name type="scientific">Candidatus Wolfebacteria bacterium GW2011_GWC1_43_10</name>
    <dbReference type="NCBI Taxonomy" id="1619011"/>
    <lineage>
        <taxon>Bacteria</taxon>
        <taxon>Candidatus Wolfeibacteriota</taxon>
    </lineage>
</organism>
<evidence type="ECO:0000256" key="5">
    <source>
        <dbReference type="ARBA" id="ARBA00022984"/>
    </source>
</evidence>
<proteinExistence type="inferred from homology"/>
<dbReference type="GO" id="GO:0009002">
    <property type="term" value="F:serine-type D-Ala-D-Ala carboxypeptidase activity"/>
    <property type="evidence" value="ECO:0007669"/>
    <property type="project" value="InterPro"/>
</dbReference>
<gene>
    <name evidence="12" type="ORF">UV58_C0019G0005</name>
</gene>
<evidence type="ECO:0000256" key="7">
    <source>
        <dbReference type="PIRSR" id="PIRSR618044-1"/>
    </source>
</evidence>
<dbReference type="GO" id="GO:0009252">
    <property type="term" value="P:peptidoglycan biosynthetic process"/>
    <property type="evidence" value="ECO:0007669"/>
    <property type="project" value="UniProtKB-KW"/>
</dbReference>
<protein>
    <submittedName>
        <fullName evidence="12">Peptidase S11 D-alanyl-D-alanine carboxypeptidase 1</fullName>
    </submittedName>
</protein>
<feature type="signal peptide" evidence="10">
    <location>
        <begin position="1"/>
        <end position="20"/>
    </location>
</feature>
<dbReference type="Proteomes" id="UP000034810">
    <property type="component" value="Unassembled WGS sequence"/>
</dbReference>
<evidence type="ECO:0000256" key="2">
    <source>
        <dbReference type="ARBA" id="ARBA00022729"/>
    </source>
</evidence>
<feature type="active site" evidence="7">
    <location>
        <position position="178"/>
    </location>
</feature>
<keyword evidence="3" id="KW-0378">Hydrolase</keyword>
<dbReference type="GO" id="GO:0030655">
    <property type="term" value="P:beta-lactam antibiotic catabolic process"/>
    <property type="evidence" value="ECO:0007669"/>
    <property type="project" value="InterPro"/>
</dbReference>
<dbReference type="PANTHER" id="PTHR35333">
    <property type="entry name" value="BETA-LACTAMASE"/>
    <property type="match status" value="1"/>
</dbReference>
<dbReference type="InterPro" id="IPR001967">
    <property type="entry name" value="Peptidase_S11_N"/>
</dbReference>
<dbReference type="GO" id="GO:0008360">
    <property type="term" value="P:regulation of cell shape"/>
    <property type="evidence" value="ECO:0007669"/>
    <property type="project" value="UniProtKB-KW"/>
</dbReference>
<evidence type="ECO:0000256" key="1">
    <source>
        <dbReference type="ARBA" id="ARBA00007164"/>
    </source>
</evidence>
<dbReference type="InterPro" id="IPR000871">
    <property type="entry name" value="Beta-lactam_class-A"/>
</dbReference>
<dbReference type="SUPFAM" id="SSF56601">
    <property type="entry name" value="beta-lactamase/transpeptidase-like"/>
    <property type="match status" value="1"/>
</dbReference>
<dbReference type="InterPro" id="IPR012338">
    <property type="entry name" value="Beta-lactam/transpept-like"/>
</dbReference>
<dbReference type="GO" id="GO:0071555">
    <property type="term" value="P:cell wall organization"/>
    <property type="evidence" value="ECO:0007669"/>
    <property type="project" value="UniProtKB-KW"/>
</dbReference>
<dbReference type="EMBL" id="LCFA01000019">
    <property type="protein sequence ID" value="KKS81604.1"/>
    <property type="molecule type" value="Genomic_DNA"/>
</dbReference>
<dbReference type="Pfam" id="PF00768">
    <property type="entry name" value="Peptidase_S11"/>
    <property type="match status" value="1"/>
</dbReference>
<comment type="similarity">
    <text evidence="1 9">Belongs to the peptidase S11 family.</text>
</comment>
<evidence type="ECO:0000256" key="3">
    <source>
        <dbReference type="ARBA" id="ARBA00022801"/>
    </source>
</evidence>
<feature type="chain" id="PRO_5002536326" evidence="10">
    <location>
        <begin position="21"/>
        <end position="327"/>
    </location>
</feature>
<accession>A0A0G1C875</accession>
<keyword evidence="2 10" id="KW-0732">Signal</keyword>
<dbReference type="InterPro" id="IPR018044">
    <property type="entry name" value="Peptidase_S11"/>
</dbReference>
<dbReference type="AlphaFoldDB" id="A0A0G1C875"/>
<dbReference type="PANTHER" id="PTHR35333:SF3">
    <property type="entry name" value="BETA-LACTAMASE-TYPE TRANSPEPTIDASE FOLD CONTAINING PROTEIN"/>
    <property type="match status" value="1"/>
</dbReference>
<evidence type="ECO:0000256" key="10">
    <source>
        <dbReference type="SAM" id="SignalP"/>
    </source>
</evidence>
<evidence type="ECO:0000256" key="6">
    <source>
        <dbReference type="ARBA" id="ARBA00023316"/>
    </source>
</evidence>
<feature type="active site" description="Acyl-ester intermediate" evidence="7">
    <location>
        <position position="123"/>
    </location>
</feature>
<feature type="domain" description="Peptidase S11 D-alanyl-D-alanine carboxypeptidase A N-terminal" evidence="11">
    <location>
        <begin position="99"/>
        <end position="301"/>
    </location>
</feature>
<keyword evidence="6" id="KW-0961">Cell wall biogenesis/degradation</keyword>
<comment type="caution">
    <text evidence="12">The sequence shown here is derived from an EMBL/GenBank/DDBJ whole genome shotgun (WGS) entry which is preliminary data.</text>
</comment>
<evidence type="ECO:0000313" key="13">
    <source>
        <dbReference type="Proteomes" id="UP000034810"/>
    </source>
</evidence>
<keyword evidence="12" id="KW-0645">Protease</keyword>
<evidence type="ECO:0000313" key="12">
    <source>
        <dbReference type="EMBL" id="KKS81604.1"/>
    </source>
</evidence>
<dbReference type="PATRIC" id="fig|1619011.3.peg.650"/>
<keyword evidence="12" id="KW-0121">Carboxypeptidase</keyword>
<evidence type="ECO:0000256" key="9">
    <source>
        <dbReference type="RuleBase" id="RU004016"/>
    </source>
</evidence>
<reference evidence="12 13" key="1">
    <citation type="journal article" date="2015" name="Nature">
        <title>rRNA introns, odd ribosomes, and small enigmatic genomes across a large radiation of phyla.</title>
        <authorList>
            <person name="Brown C.T."/>
            <person name="Hug L.A."/>
            <person name="Thomas B.C."/>
            <person name="Sharon I."/>
            <person name="Castelle C.J."/>
            <person name="Singh A."/>
            <person name="Wilkins M.J."/>
            <person name="Williams K.H."/>
            <person name="Banfield J.F."/>
        </authorList>
    </citation>
    <scope>NUCLEOTIDE SEQUENCE [LARGE SCALE GENOMIC DNA]</scope>
</reference>
<dbReference type="GO" id="GO:0006508">
    <property type="term" value="P:proteolysis"/>
    <property type="evidence" value="ECO:0007669"/>
    <property type="project" value="InterPro"/>
</dbReference>